<dbReference type="InterPro" id="IPR029058">
    <property type="entry name" value="AB_hydrolase_fold"/>
</dbReference>
<evidence type="ECO:0000313" key="2">
    <source>
        <dbReference type="EMBL" id="RFA08149.1"/>
    </source>
</evidence>
<keyword evidence="2" id="KW-0378">Hydrolase</keyword>
<evidence type="ECO:0000259" key="1">
    <source>
        <dbReference type="Pfam" id="PF00561"/>
    </source>
</evidence>
<reference evidence="2 3" key="1">
    <citation type="submission" date="2017-04" db="EMBL/GenBank/DDBJ databases">
        <title>Comparative genome analysis of Subtercola boreus.</title>
        <authorList>
            <person name="Cho Y.-J."/>
            <person name="Cho A."/>
            <person name="Kim O.-S."/>
            <person name="Lee J.-I."/>
        </authorList>
    </citation>
    <scope>NUCLEOTIDE SEQUENCE [LARGE SCALE GENOMIC DNA]</scope>
    <source>
        <strain evidence="2 3">K300</strain>
    </source>
</reference>
<dbReference type="GO" id="GO:0016787">
    <property type="term" value="F:hydrolase activity"/>
    <property type="evidence" value="ECO:0007669"/>
    <property type="project" value="UniProtKB-KW"/>
</dbReference>
<dbReference type="Proteomes" id="UP000256486">
    <property type="component" value="Unassembled WGS sequence"/>
</dbReference>
<dbReference type="AlphaFoldDB" id="A0A3E0VEQ6"/>
<comment type="caution">
    <text evidence="2">The sequence shown here is derived from an EMBL/GenBank/DDBJ whole genome shotgun (WGS) entry which is preliminary data.</text>
</comment>
<dbReference type="PRINTS" id="PR00111">
    <property type="entry name" value="ABHYDROLASE"/>
</dbReference>
<protein>
    <submittedName>
        <fullName evidence="2">Alpha/beta hydrolase</fullName>
    </submittedName>
</protein>
<proteinExistence type="predicted"/>
<dbReference type="SUPFAM" id="SSF53474">
    <property type="entry name" value="alpha/beta-Hydrolases"/>
    <property type="match status" value="1"/>
</dbReference>
<keyword evidence="3" id="KW-1185">Reference proteome</keyword>
<dbReference type="PANTHER" id="PTHR43194:SF2">
    <property type="entry name" value="PEROXISOMAL MEMBRANE PROTEIN LPX1"/>
    <property type="match status" value="1"/>
</dbReference>
<dbReference type="PANTHER" id="PTHR43194">
    <property type="entry name" value="HYDROLASE ALPHA/BETA FOLD FAMILY"/>
    <property type="match status" value="1"/>
</dbReference>
<dbReference type="Pfam" id="PF00561">
    <property type="entry name" value="Abhydrolase_1"/>
    <property type="match status" value="1"/>
</dbReference>
<organism evidence="2 3">
    <name type="scientific">Subtercola boreus</name>
    <dbReference type="NCBI Taxonomy" id="120213"/>
    <lineage>
        <taxon>Bacteria</taxon>
        <taxon>Bacillati</taxon>
        <taxon>Actinomycetota</taxon>
        <taxon>Actinomycetes</taxon>
        <taxon>Micrococcales</taxon>
        <taxon>Microbacteriaceae</taxon>
        <taxon>Subtercola</taxon>
    </lineage>
</organism>
<name>A0A3E0VEQ6_9MICO</name>
<sequence length="272" mass="28147">MTTPTLALREWGGGRDLPLLVLGPSLGTSTILWETCAPLLRERYRLLAWDLPGHGAAPAATDPFTVAELADAVAAAVDAIEGTVDGEPFLYAGVSLGGATGLELLLRHGSRVRAAAIIASGAQLGEPLAWRERAAKVRAESTSSILIASAERWFAEGSMAAHPDLTGRLLHALQDADDESYALCCEALAAYDVRAELGAVTAPVLALWGRHDAVAPEPKAVEIAEGVAHGQSAVIEGAAHLPPAEQPGTTAAALIGLFDRHAARPHSEGASS</sequence>
<evidence type="ECO:0000313" key="3">
    <source>
        <dbReference type="Proteomes" id="UP000256486"/>
    </source>
</evidence>
<dbReference type="OrthoDB" id="9802489at2"/>
<dbReference type="Gene3D" id="3.40.50.1820">
    <property type="entry name" value="alpha/beta hydrolase"/>
    <property type="match status" value="1"/>
</dbReference>
<gene>
    <name evidence="2" type="ORF">B7R54_02145</name>
</gene>
<dbReference type="RefSeq" id="WP_116413565.1">
    <property type="nucleotide sequence ID" value="NZ_NBWZ01000001.1"/>
</dbReference>
<feature type="domain" description="AB hydrolase-1" evidence="1">
    <location>
        <begin position="18"/>
        <end position="242"/>
    </location>
</feature>
<accession>A0A3E0VEQ6</accession>
<dbReference type="InterPro" id="IPR000073">
    <property type="entry name" value="AB_hydrolase_1"/>
</dbReference>
<dbReference type="InterPro" id="IPR050228">
    <property type="entry name" value="Carboxylesterase_BioH"/>
</dbReference>
<dbReference type="EMBL" id="NBWZ01000001">
    <property type="protein sequence ID" value="RFA08149.1"/>
    <property type="molecule type" value="Genomic_DNA"/>
</dbReference>